<dbReference type="PROSITE" id="PS50949">
    <property type="entry name" value="HTH_GNTR"/>
    <property type="match status" value="1"/>
</dbReference>
<protein>
    <submittedName>
        <fullName evidence="5">FCD domain-containing protein</fullName>
    </submittedName>
</protein>
<evidence type="ECO:0000259" key="4">
    <source>
        <dbReference type="PROSITE" id="PS50949"/>
    </source>
</evidence>
<keyword evidence="2" id="KW-0238">DNA-binding</keyword>
<dbReference type="SUPFAM" id="SSF46785">
    <property type="entry name" value="Winged helix' DNA-binding domain"/>
    <property type="match status" value="1"/>
</dbReference>
<accession>A0A844AXW5</accession>
<dbReference type="SUPFAM" id="SSF48008">
    <property type="entry name" value="GntR ligand-binding domain-like"/>
    <property type="match status" value="1"/>
</dbReference>
<evidence type="ECO:0000313" key="6">
    <source>
        <dbReference type="Proteomes" id="UP000436694"/>
    </source>
</evidence>
<dbReference type="PANTHER" id="PTHR43537">
    <property type="entry name" value="TRANSCRIPTIONAL REGULATOR, GNTR FAMILY"/>
    <property type="match status" value="1"/>
</dbReference>
<dbReference type="InterPro" id="IPR011711">
    <property type="entry name" value="GntR_C"/>
</dbReference>
<dbReference type="RefSeq" id="WP_153545781.1">
    <property type="nucleotide sequence ID" value="NZ_WIXK01000002.1"/>
</dbReference>
<dbReference type="GO" id="GO:0003700">
    <property type="term" value="F:DNA-binding transcription factor activity"/>
    <property type="evidence" value="ECO:0007669"/>
    <property type="project" value="InterPro"/>
</dbReference>
<dbReference type="Pfam" id="PF00392">
    <property type="entry name" value="GntR"/>
    <property type="match status" value="1"/>
</dbReference>
<dbReference type="CDD" id="cd07377">
    <property type="entry name" value="WHTH_GntR"/>
    <property type="match status" value="1"/>
</dbReference>
<keyword evidence="1" id="KW-0805">Transcription regulation</keyword>
<proteinExistence type="predicted"/>
<dbReference type="Proteomes" id="UP000436694">
    <property type="component" value="Unassembled WGS sequence"/>
</dbReference>
<dbReference type="SMART" id="SM00345">
    <property type="entry name" value="HTH_GNTR"/>
    <property type="match status" value="1"/>
</dbReference>
<evidence type="ECO:0000256" key="3">
    <source>
        <dbReference type="ARBA" id="ARBA00023163"/>
    </source>
</evidence>
<evidence type="ECO:0000256" key="2">
    <source>
        <dbReference type="ARBA" id="ARBA00023125"/>
    </source>
</evidence>
<keyword evidence="3" id="KW-0804">Transcription</keyword>
<dbReference type="Gene3D" id="1.10.10.10">
    <property type="entry name" value="Winged helix-like DNA-binding domain superfamily/Winged helix DNA-binding domain"/>
    <property type="match status" value="1"/>
</dbReference>
<dbReference type="PANTHER" id="PTHR43537:SF49">
    <property type="entry name" value="TRANSCRIPTIONAL REGULATORY PROTEIN"/>
    <property type="match status" value="1"/>
</dbReference>
<dbReference type="SMART" id="SM00895">
    <property type="entry name" value="FCD"/>
    <property type="match status" value="1"/>
</dbReference>
<dbReference type="InterPro" id="IPR008920">
    <property type="entry name" value="TF_FadR/GntR_C"/>
</dbReference>
<keyword evidence="6" id="KW-1185">Reference proteome</keyword>
<dbReference type="AlphaFoldDB" id="A0A844AXW5"/>
<reference evidence="5 6" key="1">
    <citation type="submission" date="2019-10" db="EMBL/GenBank/DDBJ databases">
        <title>Epibacterium sp. nov., isolated from seawater.</title>
        <authorList>
            <person name="Zhang X."/>
            <person name="Li N."/>
        </authorList>
    </citation>
    <scope>NUCLEOTIDE SEQUENCE [LARGE SCALE GENOMIC DNA]</scope>
    <source>
        <strain evidence="5 6">SM1969</strain>
    </source>
</reference>
<evidence type="ECO:0000313" key="5">
    <source>
        <dbReference type="EMBL" id="MQY42016.1"/>
    </source>
</evidence>
<organism evidence="5 6">
    <name type="scientific">Tritonibacter aquimaris</name>
    <dbReference type="NCBI Taxonomy" id="2663379"/>
    <lineage>
        <taxon>Bacteria</taxon>
        <taxon>Pseudomonadati</taxon>
        <taxon>Pseudomonadota</taxon>
        <taxon>Alphaproteobacteria</taxon>
        <taxon>Rhodobacterales</taxon>
        <taxon>Paracoccaceae</taxon>
        <taxon>Tritonibacter</taxon>
    </lineage>
</organism>
<dbReference type="Gene3D" id="1.20.120.530">
    <property type="entry name" value="GntR ligand-binding domain-like"/>
    <property type="match status" value="1"/>
</dbReference>
<evidence type="ECO:0000256" key="1">
    <source>
        <dbReference type="ARBA" id="ARBA00023015"/>
    </source>
</evidence>
<dbReference type="InterPro" id="IPR036388">
    <property type="entry name" value="WH-like_DNA-bd_sf"/>
</dbReference>
<gene>
    <name evidence="5" type="ORF">GG681_05150</name>
</gene>
<feature type="domain" description="HTH gntR-type" evidence="4">
    <location>
        <begin position="3"/>
        <end position="70"/>
    </location>
</feature>
<sequence length="199" mass="22434">MTKTIADKIFDALSERIVTGVLPAGEKLRQDHIARDYDASHVPVREALLRLEAHGLATSLPRRGTRVSALDPSEIREVVEMRVALEVLALSHAIPKMTDEDIAAVKTAFERCEAASDMLDWDRANRAFHMALLAPCNMNRLLDTIADLQLAAARHLFAYWKGQWRPRHDADHAALVQAIVERDAMTACSVMRRHLRRVR</sequence>
<comment type="caution">
    <text evidence="5">The sequence shown here is derived from an EMBL/GenBank/DDBJ whole genome shotgun (WGS) entry which is preliminary data.</text>
</comment>
<name>A0A844AXW5_9RHOB</name>
<dbReference type="EMBL" id="WIXK01000002">
    <property type="protein sequence ID" value="MQY42016.1"/>
    <property type="molecule type" value="Genomic_DNA"/>
</dbReference>
<dbReference type="InterPro" id="IPR000524">
    <property type="entry name" value="Tscrpt_reg_HTH_GntR"/>
</dbReference>
<dbReference type="InterPro" id="IPR036390">
    <property type="entry name" value="WH_DNA-bd_sf"/>
</dbReference>
<dbReference type="GO" id="GO:0003677">
    <property type="term" value="F:DNA binding"/>
    <property type="evidence" value="ECO:0007669"/>
    <property type="project" value="UniProtKB-KW"/>
</dbReference>
<dbReference type="Pfam" id="PF07729">
    <property type="entry name" value="FCD"/>
    <property type="match status" value="1"/>
</dbReference>